<name>A0ABN4ZYT6_9FIRM</name>
<gene>
    <name evidence="3" type="ORF">ADH66_00030</name>
</gene>
<feature type="transmembrane region" description="Helical" evidence="2">
    <location>
        <begin position="76"/>
        <end position="97"/>
    </location>
</feature>
<keyword evidence="2" id="KW-0472">Membrane</keyword>
<accession>A0ABN4ZYT6</accession>
<feature type="region of interest" description="Disordered" evidence="1">
    <location>
        <begin position="176"/>
        <end position="277"/>
    </location>
</feature>
<evidence type="ECO:0000256" key="2">
    <source>
        <dbReference type="SAM" id="Phobius"/>
    </source>
</evidence>
<keyword evidence="2" id="KW-0812">Transmembrane</keyword>
<evidence type="ECO:0000313" key="4">
    <source>
        <dbReference type="Proteomes" id="UP000196710"/>
    </source>
</evidence>
<reference evidence="4" key="1">
    <citation type="submission" date="2017-05" db="EMBL/GenBank/DDBJ databases">
        <title>Improved OligoMM genomes.</title>
        <authorList>
            <person name="Garzetti D."/>
        </authorList>
    </citation>
    <scope>NUCLEOTIDE SEQUENCE [LARGE SCALE GENOMIC DNA]</scope>
    <source>
        <strain evidence="4">KB18</strain>
    </source>
</reference>
<proteinExistence type="predicted"/>
<keyword evidence="2" id="KW-1133">Transmembrane helix</keyword>
<keyword evidence="4" id="KW-1185">Reference proteome</keyword>
<evidence type="ECO:0008006" key="5">
    <source>
        <dbReference type="Google" id="ProtNLM"/>
    </source>
</evidence>
<dbReference type="Proteomes" id="UP000196710">
    <property type="component" value="Chromosome"/>
</dbReference>
<evidence type="ECO:0000313" key="3">
    <source>
        <dbReference type="EMBL" id="ASB39180.1"/>
    </source>
</evidence>
<dbReference type="EMBL" id="CP021422">
    <property type="protein sequence ID" value="ASB39180.1"/>
    <property type="molecule type" value="Genomic_DNA"/>
</dbReference>
<organism evidence="3 4">
    <name type="scientific">Acutalibacter muris</name>
    <dbReference type="NCBI Taxonomy" id="1796620"/>
    <lineage>
        <taxon>Bacteria</taxon>
        <taxon>Bacillati</taxon>
        <taxon>Bacillota</taxon>
        <taxon>Clostridia</taxon>
        <taxon>Eubacteriales</taxon>
        <taxon>Acutalibacteraceae</taxon>
        <taxon>Acutalibacter</taxon>
    </lineage>
</organism>
<feature type="region of interest" description="Disordered" evidence="1">
    <location>
        <begin position="121"/>
        <end position="161"/>
    </location>
</feature>
<feature type="transmembrane region" description="Helical" evidence="2">
    <location>
        <begin position="41"/>
        <end position="64"/>
    </location>
</feature>
<protein>
    <recommendedName>
        <fullName evidence="5">Cxxc_20_cxxc protein</fullName>
    </recommendedName>
</protein>
<evidence type="ECO:0000256" key="1">
    <source>
        <dbReference type="SAM" id="MobiDB-lite"/>
    </source>
</evidence>
<feature type="compositionally biased region" description="Low complexity" evidence="1">
    <location>
        <begin position="192"/>
        <end position="234"/>
    </location>
</feature>
<sequence>MHYLGIPTCPYCKKRVNIIRTWSLKRQGEYQCPRCGGISNIFLSPLVYVLALLALFSGGAMYFFHKFVLDDIALETAIYVFIPFAVFFLFSLFMVYLEKPVIKKVSKEEYQKKRRIRSAVEGSAGAVSRQEEKHGHYEEDDYVPRGSYRPGPEGAISDAPRQGVVNQAAFSRAKIQAAAENTQHSERLAAYPRQSSQPQRQRPVSRTPADGGAYRPRQPQPRAQQQPTQSRPAANRTPAPHQTMARPAAGQGVEPSKNGYPPRRPQGQAAAPRRDIK</sequence>